<sequence>MRLSKSSPPKDIKSTPSQIKDEHIYLTNKLRLIVQTISNCSCRRLIDHAKNV</sequence>
<organism evidence="1 2">
    <name type="scientific">Helianthus annuus</name>
    <name type="common">Common sunflower</name>
    <dbReference type="NCBI Taxonomy" id="4232"/>
    <lineage>
        <taxon>Eukaryota</taxon>
        <taxon>Viridiplantae</taxon>
        <taxon>Streptophyta</taxon>
        <taxon>Embryophyta</taxon>
        <taxon>Tracheophyta</taxon>
        <taxon>Spermatophyta</taxon>
        <taxon>Magnoliopsida</taxon>
        <taxon>eudicotyledons</taxon>
        <taxon>Gunneridae</taxon>
        <taxon>Pentapetalae</taxon>
        <taxon>asterids</taxon>
        <taxon>campanulids</taxon>
        <taxon>Asterales</taxon>
        <taxon>Asteraceae</taxon>
        <taxon>Asteroideae</taxon>
        <taxon>Heliantheae alliance</taxon>
        <taxon>Heliantheae</taxon>
        <taxon>Helianthus</taxon>
    </lineage>
</organism>
<reference evidence="1" key="2">
    <citation type="submission" date="2020-06" db="EMBL/GenBank/DDBJ databases">
        <title>Helianthus annuus Genome sequencing and assembly Release 2.</title>
        <authorList>
            <person name="Gouzy J."/>
            <person name="Langlade N."/>
            <person name="Munos S."/>
        </authorList>
    </citation>
    <scope>NUCLEOTIDE SEQUENCE</scope>
    <source>
        <tissue evidence="1">Leaves</tissue>
    </source>
</reference>
<dbReference type="EMBL" id="MNCJ02000325">
    <property type="protein sequence ID" value="KAF5785477.1"/>
    <property type="molecule type" value="Genomic_DNA"/>
</dbReference>
<accession>A0A9K3HVW0</accession>
<comment type="caution">
    <text evidence="1">The sequence shown here is derived from an EMBL/GenBank/DDBJ whole genome shotgun (WGS) entry which is preliminary data.</text>
</comment>
<gene>
    <name evidence="1" type="ORF">HanXRQr2_Chr10g0429131</name>
</gene>
<proteinExistence type="predicted"/>
<keyword evidence="2" id="KW-1185">Reference proteome</keyword>
<dbReference type="Gramene" id="mRNA:HanXRQr2_Chr10g0429131">
    <property type="protein sequence ID" value="mRNA:HanXRQr2_Chr10g0429131"/>
    <property type="gene ID" value="HanXRQr2_Chr10g0429131"/>
</dbReference>
<name>A0A9K3HVW0_HELAN</name>
<protein>
    <submittedName>
        <fullName evidence="1">Uncharacterized protein</fullName>
    </submittedName>
</protein>
<reference evidence="1" key="1">
    <citation type="journal article" date="2017" name="Nature">
        <title>The sunflower genome provides insights into oil metabolism, flowering and Asterid evolution.</title>
        <authorList>
            <person name="Badouin H."/>
            <person name="Gouzy J."/>
            <person name="Grassa C.J."/>
            <person name="Murat F."/>
            <person name="Staton S.E."/>
            <person name="Cottret L."/>
            <person name="Lelandais-Briere C."/>
            <person name="Owens G.L."/>
            <person name="Carrere S."/>
            <person name="Mayjonade B."/>
            <person name="Legrand L."/>
            <person name="Gill N."/>
            <person name="Kane N.C."/>
            <person name="Bowers J.E."/>
            <person name="Hubner S."/>
            <person name="Bellec A."/>
            <person name="Berard A."/>
            <person name="Berges H."/>
            <person name="Blanchet N."/>
            <person name="Boniface M.C."/>
            <person name="Brunel D."/>
            <person name="Catrice O."/>
            <person name="Chaidir N."/>
            <person name="Claudel C."/>
            <person name="Donnadieu C."/>
            <person name="Faraut T."/>
            <person name="Fievet G."/>
            <person name="Helmstetter N."/>
            <person name="King M."/>
            <person name="Knapp S.J."/>
            <person name="Lai Z."/>
            <person name="Le Paslier M.C."/>
            <person name="Lippi Y."/>
            <person name="Lorenzon L."/>
            <person name="Mandel J.R."/>
            <person name="Marage G."/>
            <person name="Marchand G."/>
            <person name="Marquand E."/>
            <person name="Bret-Mestries E."/>
            <person name="Morien E."/>
            <person name="Nambeesan S."/>
            <person name="Nguyen T."/>
            <person name="Pegot-Espagnet P."/>
            <person name="Pouilly N."/>
            <person name="Raftis F."/>
            <person name="Sallet E."/>
            <person name="Schiex T."/>
            <person name="Thomas J."/>
            <person name="Vandecasteele C."/>
            <person name="Vares D."/>
            <person name="Vear F."/>
            <person name="Vautrin S."/>
            <person name="Crespi M."/>
            <person name="Mangin B."/>
            <person name="Burke J.M."/>
            <person name="Salse J."/>
            <person name="Munos S."/>
            <person name="Vincourt P."/>
            <person name="Rieseberg L.H."/>
            <person name="Langlade N.B."/>
        </authorList>
    </citation>
    <scope>NUCLEOTIDE SEQUENCE</scope>
    <source>
        <tissue evidence="1">Leaves</tissue>
    </source>
</reference>
<evidence type="ECO:0000313" key="2">
    <source>
        <dbReference type="Proteomes" id="UP000215914"/>
    </source>
</evidence>
<dbReference type="Proteomes" id="UP000215914">
    <property type="component" value="Unassembled WGS sequence"/>
</dbReference>
<evidence type="ECO:0000313" key="1">
    <source>
        <dbReference type="EMBL" id="KAF5785477.1"/>
    </source>
</evidence>
<dbReference type="AlphaFoldDB" id="A0A9K3HVW0"/>